<name>A0A371HI47_MUCPR</name>
<reference evidence="1" key="1">
    <citation type="submission" date="2018-05" db="EMBL/GenBank/DDBJ databases">
        <title>Draft genome of Mucuna pruriens seed.</title>
        <authorList>
            <person name="Nnadi N.E."/>
            <person name="Vos R."/>
            <person name="Hasami M.H."/>
            <person name="Devisetty U.K."/>
            <person name="Aguiy J.C."/>
        </authorList>
    </citation>
    <scope>NUCLEOTIDE SEQUENCE [LARGE SCALE GENOMIC DNA]</scope>
    <source>
        <strain evidence="1">JCA_2017</strain>
    </source>
</reference>
<proteinExistence type="predicted"/>
<organism evidence="1 2">
    <name type="scientific">Mucuna pruriens</name>
    <name type="common">Velvet bean</name>
    <name type="synonym">Dolichos pruriens</name>
    <dbReference type="NCBI Taxonomy" id="157652"/>
    <lineage>
        <taxon>Eukaryota</taxon>
        <taxon>Viridiplantae</taxon>
        <taxon>Streptophyta</taxon>
        <taxon>Embryophyta</taxon>
        <taxon>Tracheophyta</taxon>
        <taxon>Spermatophyta</taxon>
        <taxon>Magnoliopsida</taxon>
        <taxon>eudicotyledons</taxon>
        <taxon>Gunneridae</taxon>
        <taxon>Pentapetalae</taxon>
        <taxon>rosids</taxon>
        <taxon>fabids</taxon>
        <taxon>Fabales</taxon>
        <taxon>Fabaceae</taxon>
        <taxon>Papilionoideae</taxon>
        <taxon>50 kb inversion clade</taxon>
        <taxon>NPAAA clade</taxon>
        <taxon>indigoferoid/millettioid clade</taxon>
        <taxon>Phaseoleae</taxon>
        <taxon>Mucuna</taxon>
    </lineage>
</organism>
<keyword evidence="2" id="KW-1185">Reference proteome</keyword>
<evidence type="ECO:0000313" key="2">
    <source>
        <dbReference type="Proteomes" id="UP000257109"/>
    </source>
</evidence>
<dbReference type="EMBL" id="QJKJ01002548">
    <property type="protein sequence ID" value="RDY02374.1"/>
    <property type="molecule type" value="Genomic_DNA"/>
</dbReference>
<protein>
    <submittedName>
        <fullName evidence="1">Uncharacterized protein</fullName>
    </submittedName>
</protein>
<gene>
    <name evidence="1" type="ORF">CR513_14177</name>
</gene>
<dbReference type="Proteomes" id="UP000257109">
    <property type="component" value="Unassembled WGS sequence"/>
</dbReference>
<feature type="non-terminal residue" evidence="1">
    <location>
        <position position="208"/>
    </location>
</feature>
<feature type="non-terminal residue" evidence="1">
    <location>
        <position position="1"/>
    </location>
</feature>
<dbReference type="AlphaFoldDB" id="A0A371HI47"/>
<sequence>RFNPIWPLRNANLIKLVEFFSQSLFSTPFQLIPYKPFDFPMVCVMFLITTTDICYGLRMTPLDGQGLGCLTTFTNLSLSKCDVILLFGLGDPLCLYSRSSTYFCFHPSKANLGVESPYIKEVTLICQLLHDALLINLKCVHYHLSSIATHGHCSSLIEDTMHTLWDCLYSRELWLCYLYFVTGILPPYYCGLVGLEMEEPSIIFHPLM</sequence>
<accession>A0A371HI47</accession>
<evidence type="ECO:0000313" key="1">
    <source>
        <dbReference type="EMBL" id="RDY02374.1"/>
    </source>
</evidence>
<comment type="caution">
    <text evidence="1">The sequence shown here is derived from an EMBL/GenBank/DDBJ whole genome shotgun (WGS) entry which is preliminary data.</text>
</comment>